<feature type="compositionally biased region" description="Low complexity" evidence="1">
    <location>
        <begin position="203"/>
        <end position="226"/>
    </location>
</feature>
<proteinExistence type="predicted"/>
<accession>A0AAJ2UP69</accession>
<feature type="non-terminal residue" evidence="2">
    <location>
        <position position="450"/>
    </location>
</feature>
<gene>
    <name evidence="2" type="ORF">PV367_28845</name>
</gene>
<feature type="compositionally biased region" description="Low complexity" evidence="1">
    <location>
        <begin position="311"/>
        <end position="322"/>
    </location>
</feature>
<dbReference type="Proteomes" id="UP001273589">
    <property type="component" value="Unassembled WGS sequence"/>
</dbReference>
<evidence type="ECO:0000313" key="2">
    <source>
        <dbReference type="EMBL" id="MDX3133694.1"/>
    </source>
</evidence>
<comment type="caution">
    <text evidence="2">The sequence shown here is derived from an EMBL/GenBank/DDBJ whole genome shotgun (WGS) entry which is preliminary data.</text>
</comment>
<dbReference type="EMBL" id="JARAWN010000225">
    <property type="protein sequence ID" value="MDX3133694.1"/>
    <property type="molecule type" value="Genomic_DNA"/>
</dbReference>
<reference evidence="2" key="1">
    <citation type="journal article" date="2023" name="Microb. Genom.">
        <title>Mesoterricola silvestris gen. nov., sp. nov., Mesoterricola sediminis sp. nov., Geothrix oryzae sp. nov., Geothrix edaphica sp. nov., Geothrix rubra sp. nov., and Geothrix limicola sp. nov., six novel members of Acidobacteriota isolated from soils.</title>
        <authorList>
            <person name="Weisberg A.J."/>
            <person name="Pearce E."/>
            <person name="Kramer C.G."/>
            <person name="Chang J.H."/>
            <person name="Clarke C.R."/>
        </authorList>
    </citation>
    <scope>NUCLEOTIDE SEQUENCE</scope>
    <source>
        <strain evidence="2">ND06-05F</strain>
    </source>
</reference>
<feature type="region of interest" description="Disordered" evidence="1">
    <location>
        <begin position="95"/>
        <end position="450"/>
    </location>
</feature>
<evidence type="ECO:0000313" key="3">
    <source>
        <dbReference type="Proteomes" id="UP001273589"/>
    </source>
</evidence>
<protein>
    <submittedName>
        <fullName evidence="2">Uncharacterized protein</fullName>
    </submittedName>
</protein>
<feature type="compositionally biased region" description="Low complexity" evidence="1">
    <location>
        <begin position="342"/>
        <end position="355"/>
    </location>
</feature>
<feature type="compositionally biased region" description="Low complexity" evidence="1">
    <location>
        <begin position="119"/>
        <end position="131"/>
    </location>
</feature>
<dbReference type="AlphaFoldDB" id="A0AAJ2UP69"/>
<organism evidence="2 3">
    <name type="scientific">Streptomyces europaeiscabiei</name>
    <dbReference type="NCBI Taxonomy" id="146819"/>
    <lineage>
        <taxon>Bacteria</taxon>
        <taxon>Bacillati</taxon>
        <taxon>Actinomycetota</taxon>
        <taxon>Actinomycetes</taxon>
        <taxon>Kitasatosporales</taxon>
        <taxon>Streptomycetaceae</taxon>
        <taxon>Streptomyces</taxon>
    </lineage>
</organism>
<feature type="compositionally biased region" description="Low complexity" evidence="1">
    <location>
        <begin position="369"/>
        <end position="386"/>
    </location>
</feature>
<feature type="compositionally biased region" description="Pro residues" evidence="1">
    <location>
        <begin position="287"/>
        <end position="298"/>
    </location>
</feature>
<name>A0AAJ2UP69_9ACTN</name>
<evidence type="ECO:0000256" key="1">
    <source>
        <dbReference type="SAM" id="MobiDB-lite"/>
    </source>
</evidence>
<sequence>MTRLSREQKRELKRAGRASAGLTPIDVRVSAEAGASVGGMPVPPAAGESLQAAALDYLHRLALATGHPVLATVHDERIGYVVPLQIHVDGSSQYAGEPVRVSEPKGFAGAPGSEGGPRAGAAHESAAAPAHLGEEAARWAAPEQSAPVQGPRRDRSTHVLRAVPESAAVEPELPDEQSKLNRPLGTAPHTPSAPQAHPHHQVQPEPQWQAQARAQAQAQAEHAPQPDVRPQWQAQADREPSARPEPQPQAQPDVTPGAHARPEPQPPSHPQLKREPRTLPLSAAKPAPAPAPPAPAPEPAAAEVTSDQPLAESMAEPVAEVAPEAKREPRTMPLTAAKEKQGQPVEPVSGGVPPSTFVLRAVPEPTEGPLAKPQPLRAPALPLTLPGIPTDPDSNPPTPELTREAAPTVGTVSPPTGEFGPAPDPELPASPARTTPRTWHPDQADTPPRT</sequence>